<comment type="subcellular location">
    <subcellularLocation>
        <location evidence="1">Cell membrane</location>
        <topology evidence="1">Multi-pass membrane protein</topology>
    </subcellularLocation>
    <subcellularLocation>
        <location evidence="7">Membrane</location>
        <topology evidence="7">Multi-pass membrane protein</topology>
    </subcellularLocation>
</comment>
<evidence type="ECO:0000259" key="9">
    <source>
        <dbReference type="Pfam" id="PF00361"/>
    </source>
</evidence>
<feature type="transmembrane region" description="Helical" evidence="8">
    <location>
        <begin position="237"/>
        <end position="258"/>
    </location>
</feature>
<dbReference type="OrthoDB" id="9768329at2"/>
<dbReference type="Pfam" id="PF00361">
    <property type="entry name" value="Proton_antipo_M"/>
    <property type="match status" value="1"/>
</dbReference>
<dbReference type="STRING" id="1720063.SAMN05216217_10347"/>
<dbReference type="InterPro" id="IPR003918">
    <property type="entry name" value="NADH_UbQ_OxRdtase"/>
</dbReference>
<evidence type="ECO:0000256" key="7">
    <source>
        <dbReference type="RuleBase" id="RU000320"/>
    </source>
</evidence>
<feature type="transmembrane region" description="Helical" evidence="8">
    <location>
        <begin position="30"/>
        <end position="53"/>
    </location>
</feature>
<dbReference type="GO" id="GO:0042773">
    <property type="term" value="P:ATP synthesis coupled electron transport"/>
    <property type="evidence" value="ECO:0007669"/>
    <property type="project" value="InterPro"/>
</dbReference>
<feature type="transmembrane region" description="Helical" evidence="8">
    <location>
        <begin position="134"/>
        <end position="152"/>
    </location>
</feature>
<dbReference type="GO" id="GO:0008137">
    <property type="term" value="F:NADH dehydrogenase (ubiquinone) activity"/>
    <property type="evidence" value="ECO:0007669"/>
    <property type="project" value="InterPro"/>
</dbReference>
<keyword evidence="5 8" id="KW-1133">Transmembrane helix</keyword>
<evidence type="ECO:0000256" key="1">
    <source>
        <dbReference type="ARBA" id="ARBA00004651"/>
    </source>
</evidence>
<dbReference type="EMBL" id="FOUI01000003">
    <property type="protein sequence ID" value="SFM30538.1"/>
    <property type="molecule type" value="Genomic_DNA"/>
</dbReference>
<evidence type="ECO:0000256" key="3">
    <source>
        <dbReference type="ARBA" id="ARBA00022475"/>
    </source>
</evidence>
<evidence type="ECO:0000256" key="5">
    <source>
        <dbReference type="ARBA" id="ARBA00022989"/>
    </source>
</evidence>
<reference evidence="11" key="1">
    <citation type="submission" date="2016-10" db="EMBL/GenBank/DDBJ databases">
        <authorList>
            <person name="Varghese N."/>
            <person name="Submissions S."/>
        </authorList>
    </citation>
    <scope>NUCLEOTIDE SEQUENCE [LARGE SCALE GENOMIC DNA]</scope>
    <source>
        <strain evidence="11">DSM 24213</strain>
    </source>
</reference>
<comment type="similarity">
    <text evidence="2">Belongs to the CPA3 antiporters (TC 2.A.63) subunit D family.</text>
</comment>
<feature type="domain" description="NADH:quinone oxidoreductase/Mrp antiporter transmembrane" evidence="9">
    <location>
        <begin position="129"/>
        <end position="418"/>
    </location>
</feature>
<evidence type="ECO:0000256" key="2">
    <source>
        <dbReference type="ARBA" id="ARBA00005346"/>
    </source>
</evidence>
<keyword evidence="3" id="KW-1003">Cell membrane</keyword>
<evidence type="ECO:0000256" key="6">
    <source>
        <dbReference type="ARBA" id="ARBA00023136"/>
    </source>
</evidence>
<feature type="transmembrane region" description="Helical" evidence="8">
    <location>
        <begin position="110"/>
        <end position="128"/>
    </location>
</feature>
<feature type="transmembrane region" description="Helical" evidence="8">
    <location>
        <begin position="368"/>
        <end position="390"/>
    </location>
</feature>
<protein>
    <submittedName>
        <fullName evidence="10">Multicomponent Na+:H+ antiporter subunit D</fullName>
    </submittedName>
</protein>
<evidence type="ECO:0000313" key="11">
    <source>
        <dbReference type="Proteomes" id="UP000243629"/>
    </source>
</evidence>
<feature type="transmembrane region" description="Helical" evidence="8">
    <location>
        <begin position="6"/>
        <end position="23"/>
    </location>
</feature>
<keyword evidence="4 7" id="KW-0812">Transmembrane</keyword>
<sequence length="497" mass="52546">MNELLLVLPVVVPLSGLLLALMVKRSHALVSLISLLSALALTLVGGWLVWLAADDVVLSGQMANWAAPYGISLVIDRLAAVMVAITGIVGLATLVYAHRQPMPADFLRDMQLFVQGLLAGICGAFITADVFNLYVWFEVLLIGSFALIALGGGERRLAGAMTYLVLNMLATLLFLLAAGLVYAASGTLNMGELALIFRAGEATDGAWLGVLLMLVSFSIKAALFPLFGWLPTSYHVAWTPVSALFAGLLTKVGVYALIRMVTLLWPEPGVVHQVLLWVACATMIIGVLGAAAQTEVRRILSFHIVSQVGYMVLGLALATPLALAGAVFYLIHHIVVKANLFFVGGIAARLTGSERLAAMGGLYASRPLLALLFAIPALSLAGIPPLSGFWAKFVLVKASLDVSAWVAAFFILLTGVFTLLSMSKIWNESFLKPHPQPAQLLAAGDGPRGAWATVAVLAMITVVIGFAAGPVMDYAMAAADQLTEAPGHLALIVREGR</sequence>
<keyword evidence="11" id="KW-1185">Reference proteome</keyword>
<dbReference type="GO" id="GO:0005886">
    <property type="term" value="C:plasma membrane"/>
    <property type="evidence" value="ECO:0007669"/>
    <property type="project" value="UniProtKB-SubCell"/>
</dbReference>
<proteinExistence type="inferred from homology"/>
<feature type="transmembrane region" description="Helical" evidence="8">
    <location>
        <begin position="164"/>
        <end position="185"/>
    </location>
</feature>
<name>A0A1I4PRZ7_9GAMM</name>
<dbReference type="RefSeq" id="WP_093473261.1">
    <property type="nucleotide sequence ID" value="NZ_FOUI01000003.1"/>
</dbReference>
<dbReference type="PRINTS" id="PR01437">
    <property type="entry name" value="NUOXDRDTASE4"/>
</dbReference>
<feature type="transmembrane region" description="Helical" evidence="8">
    <location>
        <begin position="205"/>
        <end position="230"/>
    </location>
</feature>
<dbReference type="InterPro" id="IPR001750">
    <property type="entry name" value="ND/Mrp_TM"/>
</dbReference>
<dbReference type="Proteomes" id="UP000243629">
    <property type="component" value="Unassembled WGS sequence"/>
</dbReference>
<accession>A0A1I4PRZ7</accession>
<feature type="transmembrane region" description="Helical" evidence="8">
    <location>
        <begin position="402"/>
        <end position="422"/>
    </location>
</feature>
<evidence type="ECO:0000313" key="10">
    <source>
        <dbReference type="EMBL" id="SFM30538.1"/>
    </source>
</evidence>
<evidence type="ECO:0000256" key="8">
    <source>
        <dbReference type="SAM" id="Phobius"/>
    </source>
</evidence>
<keyword evidence="6 8" id="KW-0472">Membrane</keyword>
<dbReference type="PANTHER" id="PTHR42703:SF1">
    <property type="entry name" value="NA(+)_H(+) ANTIPORTER SUBUNIT D1"/>
    <property type="match status" value="1"/>
</dbReference>
<evidence type="ECO:0000256" key="4">
    <source>
        <dbReference type="ARBA" id="ARBA00022692"/>
    </source>
</evidence>
<dbReference type="PANTHER" id="PTHR42703">
    <property type="entry name" value="NADH DEHYDROGENASE"/>
    <property type="match status" value="1"/>
</dbReference>
<feature type="transmembrane region" description="Helical" evidence="8">
    <location>
        <begin position="78"/>
        <end position="98"/>
    </location>
</feature>
<feature type="transmembrane region" description="Helical" evidence="8">
    <location>
        <begin position="270"/>
        <end position="292"/>
    </location>
</feature>
<dbReference type="InterPro" id="IPR050586">
    <property type="entry name" value="CPA3_Na-H_Antiporter_D"/>
</dbReference>
<dbReference type="AlphaFoldDB" id="A0A1I4PRZ7"/>
<organism evidence="10 11">
    <name type="scientific">Halopseudomonas yangmingensis</name>
    <dbReference type="NCBI Taxonomy" id="1720063"/>
    <lineage>
        <taxon>Bacteria</taxon>
        <taxon>Pseudomonadati</taxon>
        <taxon>Pseudomonadota</taxon>
        <taxon>Gammaproteobacteria</taxon>
        <taxon>Pseudomonadales</taxon>
        <taxon>Pseudomonadaceae</taxon>
        <taxon>Halopseudomonas</taxon>
    </lineage>
</organism>
<feature type="transmembrane region" description="Helical" evidence="8">
    <location>
        <begin position="449"/>
        <end position="468"/>
    </location>
</feature>
<gene>
    <name evidence="10" type="ORF">SAMN05216217_10347</name>
</gene>